<dbReference type="GO" id="GO:0005737">
    <property type="term" value="C:cytoplasm"/>
    <property type="evidence" value="ECO:0007669"/>
    <property type="project" value="UniProtKB-SubCell"/>
</dbReference>
<comment type="caution">
    <text evidence="8">The sequence shown here is derived from an EMBL/GenBank/DDBJ whole genome shotgun (WGS) entry which is preliminary data.</text>
</comment>
<comment type="subcellular location">
    <subcellularLocation>
        <location evidence="1">Cytoplasm</location>
    </subcellularLocation>
</comment>
<sequence>MSFKWPWQYEFPPFFTLQTTLITREKQLEAWSRLVLDYCQFNRIYTIDISDIANTELFTNVSLNRKLPVDGVKAVFDCLDQKRYIDWLDKTKTRCHVYWRRPEDWALLIYEWAISNGLLNTPCTLYEITQGDDVINESFYGLDKDVLLKALEVLETQRRAQLLNIGTDTEGVKFLQ</sequence>
<gene>
    <name evidence="8" type="ORF">AB6A40_000602</name>
</gene>
<dbReference type="SUPFAM" id="SSF46785">
    <property type="entry name" value="Winged helix' DNA-binding domain"/>
    <property type="match status" value="2"/>
</dbReference>
<dbReference type="PANTHER" id="PTHR13149">
    <property type="entry name" value="VACUOLAR PROTEIN SORTING-ASSOCIATED PROTEIN VPS25"/>
    <property type="match status" value="1"/>
</dbReference>
<evidence type="ECO:0000313" key="8">
    <source>
        <dbReference type="EMBL" id="MFH4973893.1"/>
    </source>
</evidence>
<evidence type="ECO:0000256" key="2">
    <source>
        <dbReference type="ARBA" id="ARBA00009674"/>
    </source>
</evidence>
<evidence type="ECO:0000256" key="4">
    <source>
        <dbReference type="ARBA" id="ARBA00022448"/>
    </source>
</evidence>
<dbReference type="InterPro" id="IPR008570">
    <property type="entry name" value="ESCRT-II_cplx_Vps25-sub"/>
</dbReference>
<keyword evidence="9" id="KW-1185">Reference proteome</keyword>
<evidence type="ECO:0000256" key="1">
    <source>
        <dbReference type="ARBA" id="ARBA00004496"/>
    </source>
</evidence>
<protein>
    <recommendedName>
        <fullName evidence="3">Vacuolar protein-sorting-associated protein 25</fullName>
    </recommendedName>
    <alternativeName>
        <fullName evidence="7">ESCRT-II complex subunit VPS25</fullName>
    </alternativeName>
</protein>
<evidence type="ECO:0000256" key="6">
    <source>
        <dbReference type="ARBA" id="ARBA00022927"/>
    </source>
</evidence>
<dbReference type="Pfam" id="PF05871">
    <property type="entry name" value="ESCRT-II"/>
    <property type="match status" value="1"/>
</dbReference>
<evidence type="ECO:0000256" key="5">
    <source>
        <dbReference type="ARBA" id="ARBA00022490"/>
    </source>
</evidence>
<comment type="similarity">
    <text evidence="2">Belongs to the VPS25 family.</text>
</comment>
<dbReference type="InterPro" id="IPR036390">
    <property type="entry name" value="WH_DNA-bd_sf"/>
</dbReference>
<dbReference type="InterPro" id="IPR036388">
    <property type="entry name" value="WH-like_DNA-bd_sf"/>
</dbReference>
<evidence type="ECO:0000256" key="3">
    <source>
        <dbReference type="ARBA" id="ARBA00017934"/>
    </source>
</evidence>
<dbReference type="Gene3D" id="1.10.10.10">
    <property type="entry name" value="Winged helix-like DNA-binding domain superfamily/Winged helix DNA-binding domain"/>
    <property type="match status" value="1"/>
</dbReference>
<keyword evidence="5" id="KW-0963">Cytoplasm</keyword>
<organism evidence="8 9">
    <name type="scientific">Gnathostoma spinigerum</name>
    <dbReference type="NCBI Taxonomy" id="75299"/>
    <lineage>
        <taxon>Eukaryota</taxon>
        <taxon>Metazoa</taxon>
        <taxon>Ecdysozoa</taxon>
        <taxon>Nematoda</taxon>
        <taxon>Chromadorea</taxon>
        <taxon>Rhabditida</taxon>
        <taxon>Spirurina</taxon>
        <taxon>Gnathostomatomorpha</taxon>
        <taxon>Gnathostomatoidea</taxon>
        <taxon>Gnathostomatidae</taxon>
        <taxon>Gnathostoma</taxon>
    </lineage>
</organism>
<evidence type="ECO:0000256" key="7">
    <source>
        <dbReference type="ARBA" id="ARBA00030094"/>
    </source>
</evidence>
<dbReference type="GO" id="GO:0016236">
    <property type="term" value="P:macroautophagy"/>
    <property type="evidence" value="ECO:0007669"/>
    <property type="project" value="UniProtKB-ARBA"/>
</dbReference>
<dbReference type="Proteomes" id="UP001608902">
    <property type="component" value="Unassembled WGS sequence"/>
</dbReference>
<dbReference type="FunFam" id="1.10.10.10:FF:000141">
    <property type="entry name" value="vacuolar protein-sorting-associated protein 25"/>
    <property type="match status" value="1"/>
</dbReference>
<keyword evidence="4" id="KW-0813">Transport</keyword>
<accession>A0ABD6E2I0</accession>
<dbReference type="InterPro" id="IPR014041">
    <property type="entry name" value="ESCRT-II_cplx_Vps25-sub_N"/>
</dbReference>
<proteinExistence type="inferred from homology"/>
<name>A0ABD6E2I0_9BILA</name>
<dbReference type="GO" id="GO:0015031">
    <property type="term" value="P:protein transport"/>
    <property type="evidence" value="ECO:0007669"/>
    <property type="project" value="UniProtKB-KW"/>
</dbReference>
<dbReference type="AlphaFoldDB" id="A0ABD6E2I0"/>
<dbReference type="FunFam" id="1.10.10.570:FF:000003">
    <property type="entry name" value="Vacuolar protein-sorting-associated protein 25"/>
    <property type="match status" value="1"/>
</dbReference>
<evidence type="ECO:0000313" key="9">
    <source>
        <dbReference type="Proteomes" id="UP001608902"/>
    </source>
</evidence>
<dbReference type="EMBL" id="JBGFUD010000175">
    <property type="protein sequence ID" value="MFH4973893.1"/>
    <property type="molecule type" value="Genomic_DNA"/>
</dbReference>
<reference evidence="8 9" key="1">
    <citation type="submission" date="2024-08" db="EMBL/GenBank/DDBJ databases">
        <title>Gnathostoma spinigerum genome.</title>
        <authorList>
            <person name="Gonzalez-Bertolin B."/>
            <person name="Monzon S."/>
            <person name="Zaballos A."/>
            <person name="Jimenez P."/>
            <person name="Dekumyoy P."/>
            <person name="Varona S."/>
            <person name="Cuesta I."/>
            <person name="Sumanam S."/>
            <person name="Adisakwattana P."/>
            <person name="Gasser R.B."/>
            <person name="Hernandez-Gonzalez A."/>
            <person name="Young N.D."/>
            <person name="Perteguer M.J."/>
        </authorList>
    </citation>
    <scope>NUCLEOTIDE SEQUENCE [LARGE SCALE GENOMIC DNA]</scope>
    <source>
        <strain evidence="8">AL3</strain>
        <tissue evidence="8">Liver</tissue>
    </source>
</reference>
<dbReference type="Gene3D" id="1.10.10.570">
    <property type="entry name" value="Winged helix' DNA-binding domain. Chain C. Domain 1"/>
    <property type="match status" value="1"/>
</dbReference>
<dbReference type="PANTHER" id="PTHR13149:SF0">
    <property type="entry name" value="VACUOLAR PROTEIN-SORTING-ASSOCIATED PROTEIN 25"/>
    <property type="match status" value="1"/>
</dbReference>
<keyword evidence="6" id="KW-0653">Protein transport</keyword>